<dbReference type="Pfam" id="PF03568">
    <property type="entry name" value="Separin_C"/>
    <property type="match status" value="1"/>
</dbReference>
<evidence type="ECO:0000256" key="1">
    <source>
        <dbReference type="ARBA" id="ARBA00000451"/>
    </source>
</evidence>
<dbReference type="InterPro" id="IPR030397">
    <property type="entry name" value="SEPARIN_core_dom"/>
</dbReference>
<dbReference type="PROSITE" id="PS51700">
    <property type="entry name" value="SEPARIN"/>
    <property type="match status" value="1"/>
</dbReference>
<feature type="compositionally biased region" description="Basic residues" evidence="5">
    <location>
        <begin position="1284"/>
        <end position="1294"/>
    </location>
</feature>
<feature type="region of interest" description="Disordered" evidence="5">
    <location>
        <begin position="1248"/>
        <end position="1294"/>
    </location>
</feature>
<feature type="region of interest" description="Disordered" evidence="5">
    <location>
        <begin position="33"/>
        <end position="65"/>
    </location>
</feature>
<dbReference type="Pfam" id="PF25113">
    <property type="entry name" value="TPR_ESP1_2nd"/>
    <property type="match status" value="1"/>
</dbReference>
<protein>
    <recommendedName>
        <fullName evidence="2">separase</fullName>
        <ecNumber evidence="2">3.4.22.49</ecNumber>
    </recommendedName>
</protein>
<evidence type="ECO:0000256" key="3">
    <source>
        <dbReference type="ARBA" id="ARBA00022801"/>
    </source>
</evidence>
<reference evidence="8" key="1">
    <citation type="journal article" date="2019" name="Nat. Commun.">
        <title>The genome of broomcorn millet.</title>
        <authorList>
            <person name="Zou C."/>
            <person name="Miki D."/>
            <person name="Li D."/>
            <person name="Tang Q."/>
            <person name="Xiao L."/>
            <person name="Rajput S."/>
            <person name="Deng P."/>
            <person name="Jia W."/>
            <person name="Huang R."/>
            <person name="Zhang M."/>
            <person name="Sun Y."/>
            <person name="Hu J."/>
            <person name="Fu X."/>
            <person name="Schnable P.S."/>
            <person name="Li F."/>
            <person name="Zhang H."/>
            <person name="Feng B."/>
            <person name="Zhu X."/>
            <person name="Liu R."/>
            <person name="Schnable J.C."/>
            <person name="Zhu J.-K."/>
            <person name="Zhang H."/>
        </authorList>
    </citation>
    <scope>NUCLEOTIDE SEQUENCE [LARGE SCALE GENOMIC DNA]</scope>
</reference>
<comment type="caution">
    <text evidence="7">The sequence shown here is derived from an EMBL/GenBank/DDBJ whole genome shotgun (WGS) entry which is preliminary data.</text>
</comment>
<dbReference type="GO" id="GO:0006508">
    <property type="term" value="P:proteolysis"/>
    <property type="evidence" value="ECO:0007669"/>
    <property type="project" value="InterPro"/>
</dbReference>
<dbReference type="EMBL" id="PQIB02000012">
    <property type="protein sequence ID" value="RLM78207.1"/>
    <property type="molecule type" value="Genomic_DNA"/>
</dbReference>
<dbReference type="GO" id="GO:0072686">
    <property type="term" value="C:mitotic spindle"/>
    <property type="evidence" value="ECO:0007669"/>
    <property type="project" value="TreeGrafter"/>
</dbReference>
<sequence>MEAAAADLLAALSSPSSHAGLRSRFEAYLQPFTPYLPTANPNPKPPRKRATKQNKQPPPPPDAATLRPLAKRFLPFIARALQLLPPLVRASPGSGDASGGPPDELLEIYGLLLDCLEAISPCLAGKPYSVLLQRGRFVCCLESRGHLARANAEAAAALDALRSSLSPPTTSTKSRRGAASVAPILLPDPGSAEDAGADPEVTILAVELTVCLANCASKGNVREAAPYERVLSLFEQLQPWLRILADDVSTKYRTLLVNAMSRCTLFLVSQSASFSTDDLVHKFCVSTIQEYVKAQMIERLPAVARKICSSVDFSWGGSTKLLLHVLKNVADSVVCVKAVLPKAVNEFLVFVSYFARCILSADRDLCVGASELLYEQGGYFPEVSSPTASVLRLYATGLYYCTQKEGSEMSCLSADILNHQKYLQALDKAVGSLAHMSHDSISLLTYLDSMEFVCKVLWQHANAVWKNFSEGEAIHYSGNMDSILTTLHQFIDSSLKAYSCTKMSERDNERLLEQRGTLLRTLVSTTKISLVTNKNVKAPKALELCCHAIWAHVRFSYRGLSSRTEENRTMEHLPKDTLKDIVFDAFVRIAKMVEILHRCGSKRTHEIIAMSLSKLLADDMSEYFDSSLILIKLWVKITCKDFEGNQGVDRPPLLYHSLLDCSSPIPKKLIGLILEQIRVIDVLLDKIYYSEEHCLQRSRFLIRKAGALRACGAQNIESCLKSLSEAISLLKTISEDSSQSNTTVINQLAIAQCLCAHCTLEGNPGCEVIFKNINSALSSWSKVETFVYSSPGSDLQRPSQTIVPLLCALVDLLALKGCFKLQFDLCELMIKIWKQENLPLEKIFCFLFTSGRLSHAYCHLPLDKEFISKAAEHLGVGCHHTDFWRNCFEGERPSLFMFLQRMLLGDLFFPESCEQYLRSDVSVDEVNKAALSLVSEATSNDQATFLAGYLYYDLSERLFSCGQILQAFSYGKEALHLRKKLLKKKFKLNLGSSGNMESQCCGQDFSSLEAWGPTIAEIWPDSSNSTSTRDSFLTSWSVLRCYLESTLQVAMMHELIGNGTEAEVLLRTGKEISNFHGLSVFRIAFTSLLGQLYRKRQLWDEADSELKNAQDLLLEHDAIVSCKLCKLTLEISVDMKVGDLFWSRFENDFQKLSTVNLPMALGMYRSALEKLNSTDMEFLTGSFDSLKTACHVCSRDCIISTEHGVCNGKEPVVSKDGMLPPCSVRALLRQASVDHCNEPTTLKARTKITRNAEAGPPLDVKTKRTSRNSSRLAKEQNAETNAKTRTRSSKRTVHVKGDGLPTDALVCGESECFPGGIDLRKDGLCNMFGCWKCLLVKSLNSGCIQNILQFRWDCVRRRYRVSLLLKIARALGSHRGNYGDHEVHSVYWQCISLLYFRSFPQGCYKTYEPHLVGLITDGSTGDFFPLERAEILCSMSFFLLKGSLSEQSRLDVCCCLSSVQMSDVVTWLLKAFVLSRESPSLCQEICKLLACTFLLSTTGSSIHLPLYSQESLSLSHWAAYFHQMSVGTYHNYHYLATFQALPRKKFLKGTVEDSRSETHECVSEFLRFPSMDINHIKKDIMEFFEKLPDAPVVCISMIGGDYVDVLEEFLLLPSSFPAWMLLSRFDSACKPTTMLLPVIAISEDYVAPIFKNILEENFVSLSSATITTNAVQADHVRWWSHRMKLNNYLDSTLKNMEKSWFGPWKCLLLGHQLSDKDIDTASARIITGLETKFEVNPALIKAILGGALSVDEVQECVYQLILYNGYFGRGGCCGKDRLRAFSSCQIEDEALETLKCLITNALYELPEPADRDPVILVLDVNVQMLPWENMPVLRNQEIYRMPSIGSIFLALSRNKDDSAIAPPFPVIDPSNKFYLLNPSGDLSSTQEEFHELFRNYEWKGMAGAWDGQKTNELVLALTNHDLFLYFGHGSGTQYVSGKEIEKLNNCAAALLMGCSSGTLHCKGSYAPRGAPLSYLFAGSPAVIANLWDVSDKDIDRFSKALLNSWLQENFTDGNNCSKCSLLTQEFESMNIASKDNGRTRRKGTRAKKPQQVNDSTKCCSCRQRRIASYLSEARRACRLPFLIGASPVCYGVPTIIRKKVMTDSATVDKR</sequence>
<organism evidence="7 8">
    <name type="scientific">Panicum miliaceum</name>
    <name type="common">Proso millet</name>
    <name type="synonym">Broomcorn millet</name>
    <dbReference type="NCBI Taxonomy" id="4540"/>
    <lineage>
        <taxon>Eukaryota</taxon>
        <taxon>Viridiplantae</taxon>
        <taxon>Streptophyta</taxon>
        <taxon>Embryophyta</taxon>
        <taxon>Tracheophyta</taxon>
        <taxon>Spermatophyta</taxon>
        <taxon>Magnoliopsida</taxon>
        <taxon>Liliopsida</taxon>
        <taxon>Poales</taxon>
        <taxon>Poaceae</taxon>
        <taxon>PACMAD clade</taxon>
        <taxon>Panicoideae</taxon>
        <taxon>Panicodae</taxon>
        <taxon>Paniceae</taxon>
        <taxon>Panicinae</taxon>
        <taxon>Panicum</taxon>
        <taxon>Panicum sect. Panicum</taxon>
    </lineage>
</organism>
<keyword evidence="4" id="KW-0159">Chromosome partition</keyword>
<name>A0A3L6QE36_PANMI</name>
<keyword evidence="8" id="KW-1185">Reference proteome</keyword>
<dbReference type="OrthoDB" id="692727at2759"/>
<dbReference type="GO" id="GO:0004197">
    <property type="term" value="F:cysteine-type endopeptidase activity"/>
    <property type="evidence" value="ECO:0007669"/>
    <property type="project" value="InterPro"/>
</dbReference>
<dbReference type="GO" id="GO:0005634">
    <property type="term" value="C:nucleus"/>
    <property type="evidence" value="ECO:0007669"/>
    <property type="project" value="InterPro"/>
</dbReference>
<dbReference type="STRING" id="4540.A0A3L6QE36"/>
<keyword evidence="3" id="KW-0378">Hydrolase</keyword>
<dbReference type="PANTHER" id="PTHR12792:SF0">
    <property type="entry name" value="SEPARIN"/>
    <property type="match status" value="1"/>
</dbReference>
<dbReference type="InterPro" id="IPR005314">
    <property type="entry name" value="Peptidase_C50"/>
</dbReference>
<dbReference type="InterPro" id="IPR056932">
    <property type="entry name" value="TPR_ESP1_2nd"/>
</dbReference>
<gene>
    <name evidence="7" type="ORF">C2845_PM12G28370</name>
</gene>
<evidence type="ECO:0000313" key="7">
    <source>
        <dbReference type="EMBL" id="RLM78207.1"/>
    </source>
</evidence>
<evidence type="ECO:0000256" key="4">
    <source>
        <dbReference type="ARBA" id="ARBA00022829"/>
    </source>
</evidence>
<evidence type="ECO:0000256" key="2">
    <source>
        <dbReference type="ARBA" id="ARBA00012489"/>
    </source>
</evidence>
<comment type="catalytic activity">
    <reaction evidence="1">
        <text>All bonds known to be hydrolyzed by this endopeptidase have arginine in P1 and an acidic residue in P4. P6 is often occupied by an acidic residue or by a hydroxy-amino-acid residue, the phosphorylation of which enhances cleavage.</text>
        <dbReference type="EC" id="3.4.22.49"/>
    </reaction>
</comment>
<dbReference type="Proteomes" id="UP000275267">
    <property type="component" value="Unassembled WGS sequence"/>
</dbReference>
<accession>A0A3L6QE36</accession>
<feature type="domain" description="Peptidase C50" evidence="6">
    <location>
        <begin position="1869"/>
        <end position="1965"/>
    </location>
</feature>
<dbReference type="EC" id="3.4.22.49" evidence="2"/>
<dbReference type="Pfam" id="PF25110">
    <property type="entry name" value="TPR_ESP1"/>
    <property type="match status" value="1"/>
</dbReference>
<dbReference type="GO" id="GO:0005737">
    <property type="term" value="C:cytoplasm"/>
    <property type="evidence" value="ECO:0007669"/>
    <property type="project" value="TreeGrafter"/>
</dbReference>
<evidence type="ECO:0000313" key="8">
    <source>
        <dbReference type="Proteomes" id="UP000275267"/>
    </source>
</evidence>
<dbReference type="PANTHER" id="PTHR12792">
    <property type="entry name" value="EXTRA SPINDLE POLES 1-RELATED"/>
    <property type="match status" value="1"/>
</dbReference>
<proteinExistence type="predicted"/>
<dbReference type="InterPro" id="IPR056933">
    <property type="entry name" value="TPR_ESP1"/>
</dbReference>
<evidence type="ECO:0000259" key="6">
    <source>
        <dbReference type="PROSITE" id="PS51700"/>
    </source>
</evidence>
<evidence type="ECO:0000256" key="5">
    <source>
        <dbReference type="SAM" id="MobiDB-lite"/>
    </source>
</evidence>
<dbReference type="GO" id="GO:0051307">
    <property type="term" value="P:meiotic chromosome separation"/>
    <property type="evidence" value="ECO:0007669"/>
    <property type="project" value="TreeGrafter"/>
</dbReference>